<evidence type="ECO:0000313" key="2">
    <source>
        <dbReference type="EMBL" id="WNY26175.1"/>
    </source>
</evidence>
<reference evidence="2 3" key="1">
    <citation type="submission" date="2023-07" db="EMBL/GenBank/DDBJ databases">
        <title>Closed genoem sequence of Methanosarcinaceae archaeon Ac7.</title>
        <authorList>
            <person name="Poehlein A."/>
            <person name="Protasov E."/>
            <person name="Platt K."/>
            <person name="Reeh H."/>
            <person name="Daniel R."/>
            <person name="Brune A."/>
        </authorList>
    </citation>
    <scope>NUCLEOTIDE SEQUENCE [LARGE SCALE GENOMIC DNA]</scope>
    <source>
        <strain evidence="2 3">Ac7</strain>
    </source>
</reference>
<dbReference type="AlphaFoldDB" id="A0AA96V642"/>
<dbReference type="RefSeq" id="WP_338102506.1">
    <property type="nucleotide sequence ID" value="NZ_CP131060.1"/>
</dbReference>
<keyword evidence="1" id="KW-1133">Transmembrane helix</keyword>
<keyword evidence="1" id="KW-0472">Membrane</keyword>
<accession>A0AA96V642</accession>
<feature type="transmembrane region" description="Helical" evidence="1">
    <location>
        <begin position="20"/>
        <end position="47"/>
    </location>
</feature>
<keyword evidence="1" id="KW-0812">Transmembrane</keyword>
<keyword evidence="3" id="KW-1185">Reference proteome</keyword>
<name>A0AA96V642_9EURY</name>
<gene>
    <name evidence="2" type="ORF">MsAc7_17480</name>
</gene>
<sequence>MSGMIEHFIEYCVIGAGLTTGVLVVCVVIFLLILILLFLWALVSILIEHVNGRRRKKRIEELEADFPKGEK</sequence>
<dbReference type="Proteomes" id="UP001303587">
    <property type="component" value="Chromosome"/>
</dbReference>
<protein>
    <submittedName>
        <fullName evidence="2">Uncharacterized protein</fullName>
    </submittedName>
</protein>
<organism evidence="2 3">
    <name type="scientific">Methanolapillus millepedarum</name>
    <dbReference type="NCBI Taxonomy" id="3028296"/>
    <lineage>
        <taxon>Archaea</taxon>
        <taxon>Methanobacteriati</taxon>
        <taxon>Methanobacteriota</taxon>
        <taxon>Stenosarchaea group</taxon>
        <taxon>Methanomicrobia</taxon>
        <taxon>Methanosarcinales</taxon>
        <taxon>Methanosarcinaceae</taxon>
        <taxon>Methanolapillus</taxon>
    </lineage>
</organism>
<dbReference type="GeneID" id="89230843"/>
<evidence type="ECO:0000313" key="3">
    <source>
        <dbReference type="Proteomes" id="UP001303587"/>
    </source>
</evidence>
<dbReference type="EMBL" id="CP131060">
    <property type="protein sequence ID" value="WNY26175.1"/>
    <property type="molecule type" value="Genomic_DNA"/>
</dbReference>
<evidence type="ECO:0000256" key="1">
    <source>
        <dbReference type="SAM" id="Phobius"/>
    </source>
</evidence>
<proteinExistence type="predicted"/>